<protein>
    <submittedName>
        <fullName evidence="1">Uncharacterized protein</fullName>
    </submittedName>
</protein>
<evidence type="ECO:0000313" key="1">
    <source>
        <dbReference type="EMBL" id="JAD68125.1"/>
    </source>
</evidence>
<accession>A0A0A9C444</accession>
<organism evidence="1">
    <name type="scientific">Arundo donax</name>
    <name type="common">Giant reed</name>
    <name type="synonym">Donax arundinaceus</name>
    <dbReference type="NCBI Taxonomy" id="35708"/>
    <lineage>
        <taxon>Eukaryota</taxon>
        <taxon>Viridiplantae</taxon>
        <taxon>Streptophyta</taxon>
        <taxon>Embryophyta</taxon>
        <taxon>Tracheophyta</taxon>
        <taxon>Spermatophyta</taxon>
        <taxon>Magnoliopsida</taxon>
        <taxon>Liliopsida</taxon>
        <taxon>Poales</taxon>
        <taxon>Poaceae</taxon>
        <taxon>PACMAD clade</taxon>
        <taxon>Arundinoideae</taxon>
        <taxon>Arundineae</taxon>
        <taxon>Arundo</taxon>
    </lineage>
</organism>
<reference evidence="1" key="2">
    <citation type="journal article" date="2015" name="Data Brief">
        <title>Shoot transcriptome of the giant reed, Arundo donax.</title>
        <authorList>
            <person name="Barrero R.A."/>
            <person name="Guerrero F.D."/>
            <person name="Moolhuijzen P."/>
            <person name="Goolsby J.A."/>
            <person name="Tidwell J."/>
            <person name="Bellgard S.E."/>
            <person name="Bellgard M.I."/>
        </authorList>
    </citation>
    <scope>NUCLEOTIDE SEQUENCE</scope>
    <source>
        <tissue evidence="1">Shoot tissue taken approximately 20 cm above the soil surface</tissue>
    </source>
</reference>
<reference evidence="1" key="1">
    <citation type="submission" date="2014-09" db="EMBL/GenBank/DDBJ databases">
        <authorList>
            <person name="Magalhaes I.L.F."/>
            <person name="Oliveira U."/>
            <person name="Santos F.R."/>
            <person name="Vidigal T.H.D.A."/>
            <person name="Brescovit A.D."/>
            <person name="Santos A.J."/>
        </authorList>
    </citation>
    <scope>NUCLEOTIDE SEQUENCE</scope>
    <source>
        <tissue evidence="1">Shoot tissue taken approximately 20 cm above the soil surface</tissue>
    </source>
</reference>
<sequence>MTKMLVNGISLGSSAKLPHLLCGVLQSRYPQVSQAVIRGAREVTVPKILLT</sequence>
<dbReference type="EMBL" id="GBRH01229770">
    <property type="protein sequence ID" value="JAD68125.1"/>
    <property type="molecule type" value="Transcribed_RNA"/>
</dbReference>
<name>A0A0A9C444_ARUDO</name>
<proteinExistence type="predicted"/>
<dbReference type="AlphaFoldDB" id="A0A0A9C444"/>